<gene>
    <name evidence="1" type="ORF">HELGO_WM15941</name>
</gene>
<feature type="non-terminal residue" evidence="1">
    <location>
        <position position="23"/>
    </location>
</feature>
<reference evidence="1" key="1">
    <citation type="submission" date="2020-01" db="EMBL/GenBank/DDBJ databases">
        <authorList>
            <person name="Meier V. D."/>
            <person name="Meier V D."/>
        </authorList>
    </citation>
    <scope>NUCLEOTIDE SEQUENCE</scope>
    <source>
        <strain evidence="1">HLG_WM_MAG_12</strain>
    </source>
</reference>
<evidence type="ECO:0000313" key="1">
    <source>
        <dbReference type="EMBL" id="CAA6807800.1"/>
    </source>
</evidence>
<protein>
    <submittedName>
        <fullName evidence="1">Uncharacterized protein</fullName>
    </submittedName>
</protein>
<dbReference type="EMBL" id="CACVAW010000030">
    <property type="protein sequence ID" value="CAA6807800.1"/>
    <property type="molecule type" value="Genomic_DNA"/>
</dbReference>
<accession>A0A6S6SQG8</accession>
<organism evidence="1">
    <name type="scientific">uncultured Campylobacterales bacterium</name>
    <dbReference type="NCBI Taxonomy" id="352960"/>
    <lineage>
        <taxon>Bacteria</taxon>
        <taxon>Pseudomonadati</taxon>
        <taxon>Campylobacterota</taxon>
        <taxon>Epsilonproteobacteria</taxon>
        <taxon>Campylobacterales</taxon>
        <taxon>environmental samples</taxon>
    </lineage>
</organism>
<name>A0A6S6SQG8_9BACT</name>
<dbReference type="AlphaFoldDB" id="A0A6S6SQG8"/>
<proteinExistence type="predicted"/>
<sequence>MKIDARKISTEAQQEKRNLAIKL</sequence>